<reference evidence="1" key="1">
    <citation type="journal article" date="2021" name="Proc. Natl. Acad. Sci. U.S.A.">
        <title>A Catalog of Tens of Thousands of Viruses from Human Metagenomes Reveals Hidden Associations with Chronic Diseases.</title>
        <authorList>
            <person name="Tisza M.J."/>
            <person name="Buck C.B."/>
        </authorList>
    </citation>
    <scope>NUCLEOTIDE SEQUENCE</scope>
    <source>
        <strain evidence="1">CtAvK3</strain>
    </source>
</reference>
<accession>A0A8S5MI75</accession>
<protein>
    <submittedName>
        <fullName evidence="1">Uncharacterized protein</fullName>
    </submittedName>
</protein>
<sequence>MSKFITREQVNAINAKMSNGFQLDVCSLMLYGEKKAVKSIKLDDATTLVATLTFAASFDKKRNAWGQKFNVPNGKSHVALNLSIWHCNPGADVTTSHGLGWWINVSEDMPRRNFSSIQKLTANYDDDTIMMLFNDKQRDGEMIRIPKRLAEPVV</sequence>
<evidence type="ECO:0000313" key="1">
    <source>
        <dbReference type="EMBL" id="DAD81918.1"/>
    </source>
</evidence>
<organism evidence="1">
    <name type="scientific">Siphoviridae sp. ctAvK3</name>
    <dbReference type="NCBI Taxonomy" id="2826184"/>
    <lineage>
        <taxon>Viruses</taxon>
        <taxon>Duplodnaviria</taxon>
        <taxon>Heunggongvirae</taxon>
        <taxon>Uroviricota</taxon>
        <taxon>Caudoviricetes</taxon>
    </lineage>
</organism>
<proteinExistence type="predicted"/>
<dbReference type="EMBL" id="BK014910">
    <property type="protein sequence ID" value="DAD81918.1"/>
    <property type="molecule type" value="Genomic_DNA"/>
</dbReference>
<name>A0A8S5MI75_9CAUD</name>